<keyword evidence="4" id="KW-1185">Reference proteome</keyword>
<organism evidence="3 4">
    <name type="scientific">Coemansia reversa (strain ATCC 12441 / NRRL 1564)</name>
    <dbReference type="NCBI Taxonomy" id="763665"/>
    <lineage>
        <taxon>Eukaryota</taxon>
        <taxon>Fungi</taxon>
        <taxon>Fungi incertae sedis</taxon>
        <taxon>Zoopagomycota</taxon>
        <taxon>Kickxellomycotina</taxon>
        <taxon>Kickxellomycetes</taxon>
        <taxon>Kickxellales</taxon>
        <taxon>Kickxellaceae</taxon>
        <taxon>Coemansia</taxon>
    </lineage>
</organism>
<feature type="domain" description="BHLH" evidence="2">
    <location>
        <begin position="287"/>
        <end position="372"/>
    </location>
</feature>
<dbReference type="PANTHER" id="PTHR47336">
    <property type="entry name" value="TRANSCRIPTION FACTOR HMS1-RELATED"/>
    <property type="match status" value="1"/>
</dbReference>
<gene>
    <name evidence="3" type="ORF">COEREDRAFT_82143</name>
</gene>
<dbReference type="InterPro" id="IPR011598">
    <property type="entry name" value="bHLH_dom"/>
</dbReference>
<accession>A0A2G5B840</accession>
<protein>
    <submittedName>
        <fullName evidence="3">HLH-domain-containing protein</fullName>
    </submittedName>
</protein>
<dbReference type="OrthoDB" id="2133190at2759"/>
<evidence type="ECO:0000256" key="1">
    <source>
        <dbReference type="SAM" id="MobiDB-lite"/>
    </source>
</evidence>
<sequence>MSTPLSNTSASQFQSDDDIRALNSLLDMSPVTTPQQQQQPGVAVNDQDLATFLASASSTAYTNTSPVDVPVYDTPMVINSVGITPAQSIQSLQIGEPSADAAFAAAGLTSGPAVYSTTSMLSVDDPLAASAVDFGESLYGQQFSNVDLAAILSTSMQAPLSTCSPSFDLSLTTSPTGGLFAPTDDFDQLLSGACGITGKRRRQDLDDNMMPAPTGAPLSKRFTMPATFDGNMNVIGAPIQRIASYHPDTFAGPMFTPEKSPIGRVNTVGAIGSSDTALAGQPPVAHQRKVAHNAIERRYRNNINDRISDLRNAVPALQHIRPKKTHSSARASVDTEDEDIEDSDTHVDGVEAATKLNKATILGKSTEYIYYLRRTNDQLKRESLYMQDIIRKLPNGERIVQAILQKAKGDSAVATAELHMPENALHPKKKKRQS</sequence>
<dbReference type="STRING" id="763665.A0A2G5B840"/>
<feature type="region of interest" description="Disordered" evidence="1">
    <location>
        <begin position="321"/>
        <end position="345"/>
    </location>
</feature>
<name>A0A2G5B840_COERN</name>
<dbReference type="Pfam" id="PF00010">
    <property type="entry name" value="HLH"/>
    <property type="match status" value="1"/>
</dbReference>
<dbReference type="Gene3D" id="4.10.280.10">
    <property type="entry name" value="Helix-loop-helix DNA-binding domain"/>
    <property type="match status" value="1"/>
</dbReference>
<dbReference type="InterPro" id="IPR052099">
    <property type="entry name" value="Regulatory_TF_Diverse"/>
</dbReference>
<dbReference type="SUPFAM" id="SSF47459">
    <property type="entry name" value="HLH, helix-loop-helix DNA-binding domain"/>
    <property type="match status" value="1"/>
</dbReference>
<dbReference type="SMART" id="SM00353">
    <property type="entry name" value="HLH"/>
    <property type="match status" value="1"/>
</dbReference>
<dbReference type="PROSITE" id="PS50888">
    <property type="entry name" value="BHLH"/>
    <property type="match status" value="1"/>
</dbReference>
<proteinExistence type="predicted"/>
<dbReference type="AlphaFoldDB" id="A0A2G5B840"/>
<dbReference type="PANTHER" id="PTHR47336:SF2">
    <property type="entry name" value="TRANSCRIPTION FACTOR HMS1-RELATED"/>
    <property type="match status" value="1"/>
</dbReference>
<evidence type="ECO:0000313" key="4">
    <source>
        <dbReference type="Proteomes" id="UP000242474"/>
    </source>
</evidence>
<dbReference type="EMBL" id="KZ303509">
    <property type="protein sequence ID" value="PIA15152.1"/>
    <property type="molecule type" value="Genomic_DNA"/>
</dbReference>
<evidence type="ECO:0000259" key="2">
    <source>
        <dbReference type="PROSITE" id="PS50888"/>
    </source>
</evidence>
<dbReference type="GO" id="GO:0046983">
    <property type="term" value="F:protein dimerization activity"/>
    <property type="evidence" value="ECO:0007669"/>
    <property type="project" value="InterPro"/>
</dbReference>
<reference evidence="3 4" key="1">
    <citation type="journal article" date="2015" name="Genome Biol. Evol.">
        <title>Phylogenomic analyses indicate that early fungi evolved digesting cell walls of algal ancestors of land plants.</title>
        <authorList>
            <person name="Chang Y."/>
            <person name="Wang S."/>
            <person name="Sekimoto S."/>
            <person name="Aerts A.L."/>
            <person name="Choi C."/>
            <person name="Clum A."/>
            <person name="LaButti K.M."/>
            <person name="Lindquist E.A."/>
            <person name="Yee Ngan C."/>
            <person name="Ohm R.A."/>
            <person name="Salamov A.A."/>
            <person name="Grigoriev I.V."/>
            <person name="Spatafora J.W."/>
            <person name="Berbee M.L."/>
        </authorList>
    </citation>
    <scope>NUCLEOTIDE SEQUENCE [LARGE SCALE GENOMIC DNA]</scope>
    <source>
        <strain evidence="3 4">NRRL 1564</strain>
    </source>
</reference>
<dbReference type="Proteomes" id="UP000242474">
    <property type="component" value="Unassembled WGS sequence"/>
</dbReference>
<evidence type="ECO:0000313" key="3">
    <source>
        <dbReference type="EMBL" id="PIA15152.1"/>
    </source>
</evidence>
<dbReference type="InterPro" id="IPR036638">
    <property type="entry name" value="HLH_DNA-bd_sf"/>
</dbReference>